<protein>
    <submittedName>
        <fullName evidence="1">Uncharacterized protein</fullName>
    </submittedName>
</protein>
<dbReference type="HOGENOM" id="CLU_2314661_0_0_5"/>
<accession>J1K3F6</accession>
<comment type="caution">
    <text evidence="1">The sequence shown here is derived from an EMBL/GenBank/DDBJ whole genome shotgun (WGS) entry which is preliminary data.</text>
</comment>
<sequence length="99" mass="11599">MMNPFNRKKQKRIKTANLVHGYEPCGDTHVYEKIWHLIEFEDGTRDTDVDLCGIHTMMDSIDFSIPSRVKIWKRGQPIAKSLLMNLHKLDCELEKVIKT</sequence>
<dbReference type="PATRIC" id="fig|1094558.3.peg.39"/>
<dbReference type="Proteomes" id="UP000008952">
    <property type="component" value="Unassembled WGS sequence"/>
</dbReference>
<gene>
    <name evidence="1" type="ORF">ME5_00039</name>
</gene>
<proteinExistence type="predicted"/>
<dbReference type="AlphaFoldDB" id="J1K3F6"/>
<dbReference type="EMBL" id="AIMB01000001">
    <property type="protein sequence ID" value="EJF91660.1"/>
    <property type="molecule type" value="Genomic_DNA"/>
</dbReference>
<evidence type="ECO:0000313" key="1">
    <source>
        <dbReference type="EMBL" id="EJF91660.1"/>
    </source>
</evidence>
<keyword evidence="2" id="KW-1185">Reference proteome</keyword>
<name>J1K3F6_9HYPH</name>
<dbReference type="RefSeq" id="WP_008037273.1">
    <property type="nucleotide sequence ID" value="NZ_JH725147.1"/>
</dbReference>
<reference evidence="1 2" key="1">
    <citation type="submission" date="2012-03" db="EMBL/GenBank/DDBJ databases">
        <title>The Genome Sequence of Bartonella tamiae Th239.</title>
        <authorList>
            <consortium name="The Broad Institute Genome Sequencing Platform"/>
            <consortium name="The Broad Institute Genome Sequencing Center for Infectious Disease"/>
            <person name="Feldgarden M."/>
            <person name="Kirby J."/>
            <person name="Kosoy M."/>
            <person name="Birtles R."/>
            <person name="Probert W.S."/>
            <person name="Chiaraviglio L."/>
            <person name="Young S.K."/>
            <person name="Zeng Q."/>
            <person name="Gargeya S."/>
            <person name="Fitzgerald M."/>
            <person name="Haas B."/>
            <person name="Abouelleil A."/>
            <person name="Alvarado L."/>
            <person name="Arachchi H.M."/>
            <person name="Berlin A."/>
            <person name="Chapman S.B."/>
            <person name="Gearin G."/>
            <person name="Goldberg J."/>
            <person name="Griggs A."/>
            <person name="Gujja S."/>
            <person name="Hansen M."/>
            <person name="Heiman D."/>
            <person name="Howarth C."/>
            <person name="Larimer J."/>
            <person name="Lui A."/>
            <person name="MacDonald P.J.P."/>
            <person name="McCowen C."/>
            <person name="Montmayeur A."/>
            <person name="Murphy C."/>
            <person name="Neiman D."/>
            <person name="Pearson M."/>
            <person name="Priest M."/>
            <person name="Roberts A."/>
            <person name="Saif S."/>
            <person name="Shea T."/>
            <person name="Sisk P."/>
            <person name="Stolte C."/>
            <person name="Sykes S."/>
            <person name="Wortman J."/>
            <person name="Nusbaum C."/>
            <person name="Birren B."/>
        </authorList>
    </citation>
    <scope>NUCLEOTIDE SEQUENCE [LARGE SCALE GENOMIC DNA]</scope>
    <source>
        <strain evidence="1 2">Th239</strain>
    </source>
</reference>
<dbReference type="STRING" id="1094558.ME5_00039"/>
<organism evidence="1 2">
    <name type="scientific">Bartonella tamiae Th239</name>
    <dbReference type="NCBI Taxonomy" id="1094558"/>
    <lineage>
        <taxon>Bacteria</taxon>
        <taxon>Pseudomonadati</taxon>
        <taxon>Pseudomonadota</taxon>
        <taxon>Alphaproteobacteria</taxon>
        <taxon>Hyphomicrobiales</taxon>
        <taxon>Bartonellaceae</taxon>
        <taxon>Bartonella</taxon>
    </lineage>
</organism>
<evidence type="ECO:0000313" key="2">
    <source>
        <dbReference type="Proteomes" id="UP000008952"/>
    </source>
</evidence>